<name>A0A6J7WH10_9CAUD</name>
<evidence type="ECO:0000313" key="1">
    <source>
        <dbReference type="EMBL" id="CAB5215035.1"/>
    </source>
</evidence>
<reference evidence="1" key="1">
    <citation type="submission" date="2020-05" db="EMBL/GenBank/DDBJ databases">
        <authorList>
            <person name="Chiriac C."/>
            <person name="Salcher M."/>
            <person name="Ghai R."/>
            <person name="Kavagutti S V."/>
        </authorList>
    </citation>
    <scope>NUCLEOTIDE SEQUENCE</scope>
</reference>
<sequence length="776" mass="78157">MAFWNVNEILDINEGTSPNSGNGDTIRDAFLKVDNNFSNISVFLAQPTVEFLNANIEYNINANSGNVNTLTVSTVANTFTVTGNINMTGNVVPSVANYYDLGSAARPFKTLYVATTVSTTQVQTSSDAGLLVIHANANPGDVKDVGILGNISSNYTSNAYAFFGHQFTTNNFVYKITPNNAATMGNSVVYDGVYGNVQFGSAFLSNSSSGNGNTLISAGSVRIDGNIYTGNIFGYGGSFLTTTSAGIGQLYNTAGNVFTAPLAISDSTQSTSTLTGALRVAGGAGIVKNLYVGGDEYVAGNLAVTGNATFGQINNLTVNGSLSMSGAGSITATTVGVNTVTATTISTSTLTGLSTLGVGGTITTNILNAATIGNTGATLTGTISTAAQTNITSVGTLTSLAVTGNITAANIVATQYGNSVGTTATYSGNVTAANINAVHYGNSVGTTATYSGNVTASYILANGGALTGLANNSTIITINANVTGTNAAIVTANTSMKSYVDAVNTAWQANAATQDTAIVSLRTNANANTAAYLTTYSGNIAAGNVTTTGNVTGNYILGNGSLLTGIPASYGNTQAAAYLTIYSGNISGNLTTAAQTNITSVGTLTGLTLSGGINTTGNTTANIGSPSNWFGNVHAVTFRGTSVTAQYADLAEMYLADNAYGPGTVVMFGGEQEVTAAEAHTTAVAGIVSTNPAYVMNNTLKGTHVVAVALTGRVPCLVVGTVRKGDLMVAGSGGTAMSISNSQWSDGGAPVGVVVGKAIQDFNGSGGVIEVAVGRY</sequence>
<proteinExistence type="predicted"/>
<dbReference type="Gene3D" id="2.40.300.10">
    <property type="entry name" value="Head decoration protein D"/>
    <property type="match status" value="1"/>
</dbReference>
<protein>
    <recommendedName>
        <fullName evidence="2">Chlorovirus glycoprotein repeat domain-containing protein</fullName>
    </recommendedName>
</protein>
<organism evidence="1">
    <name type="scientific">uncultured Caudovirales phage</name>
    <dbReference type="NCBI Taxonomy" id="2100421"/>
    <lineage>
        <taxon>Viruses</taxon>
        <taxon>Duplodnaviria</taxon>
        <taxon>Heunggongvirae</taxon>
        <taxon>Uroviricota</taxon>
        <taxon>Caudoviricetes</taxon>
        <taxon>Peduoviridae</taxon>
        <taxon>Maltschvirus</taxon>
        <taxon>Maltschvirus maltsch</taxon>
    </lineage>
</organism>
<evidence type="ECO:0008006" key="2">
    <source>
        <dbReference type="Google" id="ProtNLM"/>
    </source>
</evidence>
<gene>
    <name evidence="1" type="ORF">UFOVP190_369</name>
</gene>
<accession>A0A6J7WH10</accession>
<dbReference type="EMBL" id="LR798243">
    <property type="protein sequence ID" value="CAB5215035.1"/>
    <property type="molecule type" value="Genomic_DNA"/>
</dbReference>